<proteinExistence type="predicted"/>
<protein>
    <submittedName>
        <fullName evidence="1">Uncharacterized protein</fullName>
    </submittedName>
</protein>
<accession>A0A0A0YQR1</accession>
<name>A0A0A0YQR1_9CAUD</name>
<organism evidence="1 2">
    <name type="scientific">Citrobacter phage Stevie</name>
    <dbReference type="NCBI Taxonomy" id="2885922"/>
    <lineage>
        <taxon>Viruses</taxon>
        <taxon>Duplodnaviria</taxon>
        <taxon>Heunggongvirae</taxon>
        <taxon>Uroviricota</taxon>
        <taxon>Caudoviricetes</taxon>
        <taxon>Drexlerviridae</taxon>
        <taxon>Tempevirinae</taxon>
        <taxon>Tlsvirus</taxon>
        <taxon>Tlsvirus stevie</taxon>
    </lineage>
</organism>
<dbReference type="Proteomes" id="UP000030325">
    <property type="component" value="Segment"/>
</dbReference>
<keyword evidence="2" id="KW-1185">Reference proteome</keyword>
<dbReference type="GeneID" id="24722960"/>
<evidence type="ECO:0000313" key="2">
    <source>
        <dbReference type="Proteomes" id="UP000030325"/>
    </source>
</evidence>
<dbReference type="EMBL" id="KM236241">
    <property type="protein sequence ID" value="AIX12341.1"/>
    <property type="molecule type" value="Genomic_DNA"/>
</dbReference>
<reference evidence="1 2" key="1">
    <citation type="journal article" date="2015" name="Genome Announc.">
        <title>Complete Genome of Citrobacter freundii Siphophage Stevie.</title>
        <authorList>
            <person name="Shaw J.P."/>
            <person name="Aviles Medina C.A."/>
            <person name="Chen Y."/>
            <person name="Luna A.J."/>
            <person name="Hernandez A.C."/>
            <person name="Kuty Everett G.F."/>
        </authorList>
    </citation>
    <scope>NUCLEOTIDE SEQUENCE [LARGE SCALE GENOMIC DNA]</scope>
</reference>
<dbReference type="RefSeq" id="YP_009148778.1">
    <property type="nucleotide sequence ID" value="NC_027350.1"/>
</dbReference>
<evidence type="ECO:0000313" key="1">
    <source>
        <dbReference type="EMBL" id="AIX12341.1"/>
    </source>
</evidence>
<dbReference type="KEGG" id="vg:24722960"/>
<gene>
    <name evidence="1" type="ORF">CPT_Stevie72</name>
</gene>
<sequence>MTAKLIEDRHGDNVLIYIEGKSVLIDCKYEDDTHLQFRGIFDKKGALELAEHIKRLAEELPE</sequence>